<name>A0A5J6L8H3_9MICO</name>
<keyword evidence="1" id="KW-0238">DNA-binding</keyword>
<dbReference type="PANTHER" id="PTHR38479:SF2">
    <property type="entry name" value="WINGED HELIX DNA-BINDING DOMAIN-CONTAINING PROTEIN"/>
    <property type="match status" value="1"/>
</dbReference>
<dbReference type="GO" id="GO:0003677">
    <property type="term" value="F:DNA binding"/>
    <property type="evidence" value="ECO:0007669"/>
    <property type="project" value="UniProtKB-KW"/>
</dbReference>
<evidence type="ECO:0000313" key="1">
    <source>
        <dbReference type="EMBL" id="QEW04783.1"/>
    </source>
</evidence>
<proteinExistence type="predicted"/>
<reference evidence="2" key="1">
    <citation type="submission" date="2019-09" db="EMBL/GenBank/DDBJ databases">
        <title>Mumia zhuanghuii sp. nov. isolated from the intestinal contents of plateau pika (Ochotona curzoniae) in the Qinghai-Tibet plateau of China.</title>
        <authorList>
            <person name="Tian Z."/>
        </authorList>
    </citation>
    <scope>NUCLEOTIDE SEQUENCE [LARGE SCALE GENOMIC DNA]</scope>
    <source>
        <strain evidence="2">L-031</strain>
    </source>
</reference>
<dbReference type="EMBL" id="CP044232">
    <property type="protein sequence ID" value="QEW04783.1"/>
    <property type="molecule type" value="Genomic_DNA"/>
</dbReference>
<dbReference type="PANTHER" id="PTHR38479">
    <property type="entry name" value="LMO0824 PROTEIN"/>
    <property type="match status" value="1"/>
</dbReference>
<dbReference type="AlphaFoldDB" id="A0A5J6L8H3"/>
<sequence>MAALDVIAHRLRSHRLTAPAASPVAAARHMLAVQAQEFWGGRWALAVRSRGAITMPEVDAAFERGELVRAWPMRGTLHIVPAEDLAWMLSVTGERQFRQAAPRHRDLALDAETFARAEALARAALSGGSRLTRAEFPAMLAAGGVDPAGQRGIHVLHVLALRGVLVWGPVVPREGGASREQYLVLAEDWIGDPHVPADPLAELAARFVASHAPAGARDLAWWAGLPLGTARAAMAAAGERIVAVEDGTDPLHVAAQAPPRRAASAAPLLALPPFEEYYISYADRTRVCAPEFLTAVGPAKNGIVRPILLDRGRVVGVWTHSLAVGRHGEPPEPQLFADADAAEVAAALERYADFVGRAG</sequence>
<dbReference type="Pfam" id="PF06224">
    <property type="entry name" value="AlkZ-like"/>
    <property type="match status" value="1"/>
</dbReference>
<organism evidence="1 2">
    <name type="scientific">Microbacterium lushaniae</name>
    <dbReference type="NCBI Taxonomy" id="2614639"/>
    <lineage>
        <taxon>Bacteria</taxon>
        <taxon>Bacillati</taxon>
        <taxon>Actinomycetota</taxon>
        <taxon>Actinomycetes</taxon>
        <taxon>Micrococcales</taxon>
        <taxon>Microbacteriaceae</taxon>
        <taxon>Microbacterium</taxon>
    </lineage>
</organism>
<dbReference type="Proteomes" id="UP000325516">
    <property type="component" value="Chromosome"/>
</dbReference>
<evidence type="ECO:0000313" key="2">
    <source>
        <dbReference type="Proteomes" id="UP000325516"/>
    </source>
</evidence>
<accession>A0A5J6L8H3</accession>
<protein>
    <submittedName>
        <fullName evidence="1">Winged helix DNA-binding domain-containing protein</fullName>
    </submittedName>
</protein>
<dbReference type="InterPro" id="IPR009351">
    <property type="entry name" value="AlkZ-like"/>
</dbReference>
<gene>
    <name evidence="1" type="ORF">F6J85_04290</name>
</gene>
<dbReference type="KEGG" id="mlz:F6J85_04290"/>
<keyword evidence="2" id="KW-1185">Reference proteome</keyword>